<protein>
    <submittedName>
        <fullName evidence="3">Uncharacterized protein</fullName>
    </submittedName>
</protein>
<sequence length="262" mass="28618">MADYIQWIFPPAPSNISSSRNFTAQNATFPNEVFGKSPVYVNDVILLSWNSSKKLVNDGPSVQYECGISPNGSRSRAGPGQVVGKAQPTRWTFQFLRDSSPDPPSTNPPSNSGPAQDICVFFSYDSENQIYYPSTAFEIINTTRQPQSYLYTVDSPAGSTYTDVGIQKPQKKDNSKLGAILGSVLGTLFLLAVVVAAVFWWRRRAARRNGQGKVMVVEEDTELQRVERPASVAATLPPAYDEHPREAVEPVGGAESRKPVGG</sequence>
<keyword evidence="2" id="KW-0472">Membrane</keyword>
<evidence type="ECO:0000256" key="2">
    <source>
        <dbReference type="SAM" id="Phobius"/>
    </source>
</evidence>
<dbReference type="AlphaFoldDB" id="A0A1Y1ZVT4"/>
<keyword evidence="2" id="KW-0812">Transmembrane</keyword>
<feature type="transmembrane region" description="Helical" evidence="2">
    <location>
        <begin position="177"/>
        <end position="201"/>
    </location>
</feature>
<evidence type="ECO:0000313" key="4">
    <source>
        <dbReference type="Proteomes" id="UP000193144"/>
    </source>
</evidence>
<organism evidence="3 4">
    <name type="scientific">Clohesyomyces aquaticus</name>
    <dbReference type="NCBI Taxonomy" id="1231657"/>
    <lineage>
        <taxon>Eukaryota</taxon>
        <taxon>Fungi</taxon>
        <taxon>Dikarya</taxon>
        <taxon>Ascomycota</taxon>
        <taxon>Pezizomycotina</taxon>
        <taxon>Dothideomycetes</taxon>
        <taxon>Pleosporomycetidae</taxon>
        <taxon>Pleosporales</taxon>
        <taxon>Lindgomycetaceae</taxon>
        <taxon>Clohesyomyces</taxon>
    </lineage>
</organism>
<comment type="caution">
    <text evidence="3">The sequence shown here is derived from an EMBL/GenBank/DDBJ whole genome shotgun (WGS) entry which is preliminary data.</text>
</comment>
<dbReference type="Proteomes" id="UP000193144">
    <property type="component" value="Unassembled WGS sequence"/>
</dbReference>
<accession>A0A1Y1ZVT4</accession>
<gene>
    <name evidence="3" type="ORF">BCR34DRAFT_238973</name>
</gene>
<name>A0A1Y1ZVT4_9PLEO</name>
<keyword evidence="4" id="KW-1185">Reference proteome</keyword>
<reference evidence="3 4" key="1">
    <citation type="submission" date="2016-07" db="EMBL/GenBank/DDBJ databases">
        <title>Pervasive Adenine N6-methylation of Active Genes in Fungi.</title>
        <authorList>
            <consortium name="DOE Joint Genome Institute"/>
            <person name="Mondo S.J."/>
            <person name="Dannebaum R.O."/>
            <person name="Kuo R.C."/>
            <person name="Labutti K."/>
            <person name="Haridas S."/>
            <person name="Kuo A."/>
            <person name="Salamov A."/>
            <person name="Ahrendt S.R."/>
            <person name="Lipzen A."/>
            <person name="Sullivan W."/>
            <person name="Andreopoulos W.B."/>
            <person name="Clum A."/>
            <person name="Lindquist E."/>
            <person name="Daum C."/>
            <person name="Ramamoorthy G.K."/>
            <person name="Gryganskyi A."/>
            <person name="Culley D."/>
            <person name="Magnuson J.K."/>
            <person name="James T.Y."/>
            <person name="O'Malley M.A."/>
            <person name="Stajich J.E."/>
            <person name="Spatafora J.W."/>
            <person name="Visel A."/>
            <person name="Grigoriev I.V."/>
        </authorList>
    </citation>
    <scope>NUCLEOTIDE SEQUENCE [LARGE SCALE GENOMIC DNA]</scope>
    <source>
        <strain evidence="3 4">CBS 115471</strain>
    </source>
</reference>
<dbReference type="OrthoDB" id="3807401at2759"/>
<evidence type="ECO:0000313" key="3">
    <source>
        <dbReference type="EMBL" id="ORY14334.1"/>
    </source>
</evidence>
<feature type="region of interest" description="Disordered" evidence="1">
    <location>
        <begin position="227"/>
        <end position="262"/>
    </location>
</feature>
<keyword evidence="2" id="KW-1133">Transmembrane helix</keyword>
<dbReference type="EMBL" id="MCFA01000034">
    <property type="protein sequence ID" value="ORY14334.1"/>
    <property type="molecule type" value="Genomic_DNA"/>
</dbReference>
<evidence type="ECO:0000256" key="1">
    <source>
        <dbReference type="SAM" id="MobiDB-lite"/>
    </source>
</evidence>
<proteinExistence type="predicted"/>